<dbReference type="OrthoDB" id="191315at2759"/>
<dbReference type="AlphaFoldDB" id="A0A9W4NH61"/>
<sequence>MIRRGPTLIALEEDDIDAGLQRIFFRYSLVVDLDRLHLSEPSKESASPHRDSAEYIVNGSSAVNSDLPGTSLPISSHGPDPPKLNVTYASSQELKSHSGRTIPFHSPKQTEPERLRDPTSHIHKSNADSPQLSFLSCGVSSSPATVPLRDLALASTMSYEAGLAEEAISSNVGSESTSTVILK</sequence>
<dbReference type="Proteomes" id="UP001152592">
    <property type="component" value="Unassembled WGS sequence"/>
</dbReference>
<organism evidence="2 3">
    <name type="scientific">Penicillium salamii</name>
    <dbReference type="NCBI Taxonomy" id="1612424"/>
    <lineage>
        <taxon>Eukaryota</taxon>
        <taxon>Fungi</taxon>
        <taxon>Dikarya</taxon>
        <taxon>Ascomycota</taxon>
        <taxon>Pezizomycotina</taxon>
        <taxon>Eurotiomycetes</taxon>
        <taxon>Eurotiomycetidae</taxon>
        <taxon>Eurotiales</taxon>
        <taxon>Aspergillaceae</taxon>
        <taxon>Penicillium</taxon>
    </lineage>
</organism>
<feature type="compositionally biased region" description="Basic and acidic residues" evidence="1">
    <location>
        <begin position="108"/>
        <end position="120"/>
    </location>
</feature>
<dbReference type="EMBL" id="CAJVPD010000210">
    <property type="protein sequence ID" value="CAG8366205.1"/>
    <property type="molecule type" value="Genomic_DNA"/>
</dbReference>
<protein>
    <submittedName>
        <fullName evidence="2">Uncharacterized protein</fullName>
    </submittedName>
</protein>
<evidence type="ECO:0000256" key="1">
    <source>
        <dbReference type="SAM" id="MobiDB-lite"/>
    </source>
</evidence>
<gene>
    <name evidence="2" type="ORF">PSALAMII_LOCUS4134</name>
</gene>
<feature type="region of interest" description="Disordered" evidence="1">
    <location>
        <begin position="95"/>
        <end position="129"/>
    </location>
</feature>
<proteinExistence type="predicted"/>
<evidence type="ECO:0000313" key="3">
    <source>
        <dbReference type="Proteomes" id="UP001152592"/>
    </source>
</evidence>
<evidence type="ECO:0000313" key="2">
    <source>
        <dbReference type="EMBL" id="CAG8366205.1"/>
    </source>
</evidence>
<reference evidence="2" key="1">
    <citation type="submission" date="2021-07" db="EMBL/GenBank/DDBJ databases">
        <authorList>
            <person name="Branca A.L. A."/>
        </authorList>
    </citation>
    <scope>NUCLEOTIDE SEQUENCE</scope>
</reference>
<accession>A0A9W4NH61</accession>
<name>A0A9W4NH61_9EURO</name>
<comment type="caution">
    <text evidence="2">The sequence shown here is derived from an EMBL/GenBank/DDBJ whole genome shotgun (WGS) entry which is preliminary data.</text>
</comment>